<dbReference type="RefSeq" id="WP_378613476.1">
    <property type="nucleotide sequence ID" value="NZ_JBHSAX010000014.1"/>
</dbReference>
<keyword evidence="3" id="KW-0274">FAD</keyword>
<organism evidence="7 8">
    <name type="scientific">Nocardia jiangsuensis</name>
    <dbReference type="NCBI Taxonomy" id="1691563"/>
    <lineage>
        <taxon>Bacteria</taxon>
        <taxon>Bacillati</taxon>
        <taxon>Actinomycetota</taxon>
        <taxon>Actinomycetes</taxon>
        <taxon>Mycobacteriales</taxon>
        <taxon>Nocardiaceae</taxon>
        <taxon>Nocardia</taxon>
    </lineage>
</organism>
<evidence type="ECO:0000256" key="5">
    <source>
        <dbReference type="ARBA" id="ARBA00037941"/>
    </source>
</evidence>
<dbReference type="Proteomes" id="UP001595696">
    <property type="component" value="Unassembled WGS sequence"/>
</dbReference>
<evidence type="ECO:0000313" key="7">
    <source>
        <dbReference type="EMBL" id="MFC3963732.1"/>
    </source>
</evidence>
<dbReference type="GO" id="GO:0016491">
    <property type="term" value="F:oxidoreductase activity"/>
    <property type="evidence" value="ECO:0007669"/>
    <property type="project" value="UniProtKB-KW"/>
</dbReference>
<keyword evidence="8" id="KW-1185">Reference proteome</keyword>
<evidence type="ECO:0000256" key="1">
    <source>
        <dbReference type="ARBA" id="ARBA00001974"/>
    </source>
</evidence>
<comment type="caution">
    <text evidence="7">The sequence shown here is derived from an EMBL/GenBank/DDBJ whole genome shotgun (WGS) entry which is preliminary data.</text>
</comment>
<protein>
    <submittedName>
        <fullName evidence="7">L-2-hydroxyglutarate oxidase</fullName>
        <ecNumber evidence="7">1.1.3.-</ecNumber>
    </submittedName>
</protein>
<reference evidence="8" key="1">
    <citation type="journal article" date="2019" name="Int. J. Syst. Evol. Microbiol.">
        <title>The Global Catalogue of Microorganisms (GCM) 10K type strain sequencing project: providing services to taxonomists for standard genome sequencing and annotation.</title>
        <authorList>
            <consortium name="The Broad Institute Genomics Platform"/>
            <consortium name="The Broad Institute Genome Sequencing Center for Infectious Disease"/>
            <person name="Wu L."/>
            <person name="Ma J."/>
        </authorList>
    </citation>
    <scope>NUCLEOTIDE SEQUENCE [LARGE SCALE GENOMIC DNA]</scope>
    <source>
        <strain evidence="8">CGMCC 4.7330</strain>
    </source>
</reference>
<evidence type="ECO:0000256" key="4">
    <source>
        <dbReference type="ARBA" id="ARBA00023002"/>
    </source>
</evidence>
<dbReference type="Pfam" id="PF01266">
    <property type="entry name" value="DAO"/>
    <property type="match status" value="1"/>
</dbReference>
<dbReference type="NCBIfam" id="NF008726">
    <property type="entry name" value="PRK11728.1"/>
    <property type="match status" value="1"/>
</dbReference>
<dbReference type="Gene3D" id="3.50.50.60">
    <property type="entry name" value="FAD/NAD(P)-binding domain"/>
    <property type="match status" value="1"/>
</dbReference>
<dbReference type="EMBL" id="JBHSAX010000014">
    <property type="protein sequence ID" value="MFC3963732.1"/>
    <property type="molecule type" value="Genomic_DNA"/>
</dbReference>
<feature type="domain" description="FAD dependent oxidoreductase" evidence="6">
    <location>
        <begin position="11"/>
        <end position="398"/>
    </location>
</feature>
<evidence type="ECO:0000259" key="6">
    <source>
        <dbReference type="Pfam" id="PF01266"/>
    </source>
</evidence>
<gene>
    <name evidence="7" type="primary">lhgO</name>
    <name evidence="7" type="ORF">ACFO0B_17195</name>
</gene>
<accession>A0ABV8DUE6</accession>
<dbReference type="PANTHER" id="PTHR43104:SF2">
    <property type="entry name" value="L-2-HYDROXYGLUTARATE DEHYDROGENASE, MITOCHONDRIAL"/>
    <property type="match status" value="1"/>
</dbReference>
<dbReference type="SUPFAM" id="SSF51905">
    <property type="entry name" value="FAD/NAD(P)-binding domain"/>
    <property type="match status" value="1"/>
</dbReference>
<sequence length="411" mass="44467">MTAAPRSAEYDFCVIGAGIVGVATAHRILRRHPGASLLLLEKERAAATHQTGHNSGVVHSGIYYEPGSLKAELCRRGARWTVEFALAAGIPVEVCGKLLVATDSVEHERMLALHRRSADNGVEVERLDAAELARREPRIRGVGALFVPSTAIVDYPAIVRALLADVVAAGAEVVYGAAVTAIAETAERVTVAGPAGSWTARRLVVCGGLQADRLARIAGLPADFRIVPFRGEYYRLPAERAELVRTLIYPIPDPALPFLGVHLSPTIHGELTVGPNAVLGLAREKYRKWSVEPRDLRAVLGYRGFHRLAREHVRTGARELRNSMFRRGYLAECRRYCPELELADLRPHPAGIRAQAVLPDGTLVHDFLLGRTARSVHVFNAPSPAATSAMPIAEHIVDQLDSLASAPAPGR</sequence>
<keyword evidence="2" id="KW-0285">Flavoprotein</keyword>
<comment type="similarity">
    <text evidence="5">Belongs to the L2HGDH family.</text>
</comment>
<keyword evidence="4 7" id="KW-0560">Oxidoreductase</keyword>
<name>A0ABV8DUE6_9NOCA</name>
<dbReference type="InterPro" id="IPR006076">
    <property type="entry name" value="FAD-dep_OxRdtase"/>
</dbReference>
<evidence type="ECO:0000313" key="8">
    <source>
        <dbReference type="Proteomes" id="UP001595696"/>
    </source>
</evidence>
<dbReference type="Gene3D" id="3.30.9.10">
    <property type="entry name" value="D-Amino Acid Oxidase, subunit A, domain 2"/>
    <property type="match status" value="1"/>
</dbReference>
<dbReference type="PANTHER" id="PTHR43104">
    <property type="entry name" value="L-2-HYDROXYGLUTARATE DEHYDROGENASE, MITOCHONDRIAL"/>
    <property type="match status" value="1"/>
</dbReference>
<dbReference type="InterPro" id="IPR036188">
    <property type="entry name" value="FAD/NAD-bd_sf"/>
</dbReference>
<dbReference type="EC" id="1.1.3.-" evidence="7"/>
<evidence type="ECO:0000256" key="3">
    <source>
        <dbReference type="ARBA" id="ARBA00022827"/>
    </source>
</evidence>
<proteinExistence type="inferred from homology"/>
<comment type="cofactor">
    <cofactor evidence="1">
        <name>FAD</name>
        <dbReference type="ChEBI" id="CHEBI:57692"/>
    </cofactor>
</comment>
<evidence type="ECO:0000256" key="2">
    <source>
        <dbReference type="ARBA" id="ARBA00022630"/>
    </source>
</evidence>